<dbReference type="VEuPathDB" id="FungiDB:ASPSYDRAFT_43833"/>
<evidence type="ECO:0008006" key="4">
    <source>
        <dbReference type="Google" id="ProtNLM"/>
    </source>
</evidence>
<proteinExistence type="predicted"/>
<dbReference type="AlphaFoldDB" id="A0A1L9TJ93"/>
<accession>A0A1L9TJ93</accession>
<dbReference type="EMBL" id="KV878585">
    <property type="protein sequence ID" value="OJJ59482.1"/>
    <property type="molecule type" value="Genomic_DNA"/>
</dbReference>
<organism evidence="2 3">
    <name type="scientific">Aspergillus sydowii CBS 593.65</name>
    <dbReference type="NCBI Taxonomy" id="1036612"/>
    <lineage>
        <taxon>Eukaryota</taxon>
        <taxon>Fungi</taxon>
        <taxon>Dikarya</taxon>
        <taxon>Ascomycota</taxon>
        <taxon>Pezizomycotina</taxon>
        <taxon>Eurotiomycetes</taxon>
        <taxon>Eurotiomycetidae</taxon>
        <taxon>Eurotiales</taxon>
        <taxon>Aspergillaceae</taxon>
        <taxon>Aspergillus</taxon>
        <taxon>Aspergillus subgen. Nidulantes</taxon>
    </lineage>
</organism>
<evidence type="ECO:0000256" key="1">
    <source>
        <dbReference type="SAM" id="Phobius"/>
    </source>
</evidence>
<gene>
    <name evidence="2" type="ORF">ASPSYDRAFT_43833</name>
</gene>
<dbReference type="Proteomes" id="UP000184356">
    <property type="component" value="Unassembled WGS sequence"/>
</dbReference>
<keyword evidence="1" id="KW-0472">Membrane</keyword>
<feature type="transmembrane region" description="Helical" evidence="1">
    <location>
        <begin position="14"/>
        <end position="36"/>
    </location>
</feature>
<dbReference type="OrthoDB" id="4469246at2759"/>
<sequence length="172" mass="20481">MTTTRGEYTLPQYFLPWLLGPGWHWILFFVYAAWWAQLQDARLSEHRQGEKRPTTDWLRRRGTLRSVKDARNLLIFHVILLVLEPVEGRWILTSWYRTFSAIYWMQVPDDYTWGDTLVKYCCNFLFPIGLLFWSLVGIDLMLLTWAHVQELRALTPLVETQESGEDKGRNEE</sequence>
<keyword evidence="3" id="KW-1185">Reference proteome</keyword>
<evidence type="ECO:0000313" key="3">
    <source>
        <dbReference type="Proteomes" id="UP000184356"/>
    </source>
</evidence>
<dbReference type="GeneID" id="63762817"/>
<reference evidence="3" key="1">
    <citation type="journal article" date="2017" name="Genome Biol.">
        <title>Comparative genomics reveals high biological diversity and specific adaptations in the industrially and medically important fungal genus Aspergillus.</title>
        <authorList>
            <person name="de Vries R.P."/>
            <person name="Riley R."/>
            <person name="Wiebenga A."/>
            <person name="Aguilar-Osorio G."/>
            <person name="Amillis S."/>
            <person name="Uchima C.A."/>
            <person name="Anderluh G."/>
            <person name="Asadollahi M."/>
            <person name="Askin M."/>
            <person name="Barry K."/>
            <person name="Battaglia E."/>
            <person name="Bayram O."/>
            <person name="Benocci T."/>
            <person name="Braus-Stromeyer S.A."/>
            <person name="Caldana C."/>
            <person name="Canovas D."/>
            <person name="Cerqueira G.C."/>
            <person name="Chen F."/>
            <person name="Chen W."/>
            <person name="Choi C."/>
            <person name="Clum A."/>
            <person name="Dos Santos R.A."/>
            <person name="Damasio A.R."/>
            <person name="Diallinas G."/>
            <person name="Emri T."/>
            <person name="Fekete E."/>
            <person name="Flipphi M."/>
            <person name="Freyberg S."/>
            <person name="Gallo A."/>
            <person name="Gournas C."/>
            <person name="Habgood R."/>
            <person name="Hainaut M."/>
            <person name="Harispe M.L."/>
            <person name="Henrissat B."/>
            <person name="Hilden K.S."/>
            <person name="Hope R."/>
            <person name="Hossain A."/>
            <person name="Karabika E."/>
            <person name="Karaffa L."/>
            <person name="Karanyi Z."/>
            <person name="Krasevec N."/>
            <person name="Kuo A."/>
            <person name="Kusch H."/>
            <person name="LaButti K."/>
            <person name="Lagendijk E.L."/>
            <person name="Lapidus A."/>
            <person name="Levasseur A."/>
            <person name="Lindquist E."/>
            <person name="Lipzen A."/>
            <person name="Logrieco A.F."/>
            <person name="MacCabe A."/>
            <person name="Maekelae M.R."/>
            <person name="Malavazi I."/>
            <person name="Melin P."/>
            <person name="Meyer V."/>
            <person name="Mielnichuk N."/>
            <person name="Miskei M."/>
            <person name="Molnar A.P."/>
            <person name="Mule G."/>
            <person name="Ngan C.Y."/>
            <person name="Orejas M."/>
            <person name="Orosz E."/>
            <person name="Ouedraogo J.P."/>
            <person name="Overkamp K.M."/>
            <person name="Park H.-S."/>
            <person name="Perrone G."/>
            <person name="Piumi F."/>
            <person name="Punt P.J."/>
            <person name="Ram A.F."/>
            <person name="Ramon A."/>
            <person name="Rauscher S."/>
            <person name="Record E."/>
            <person name="Riano-Pachon D.M."/>
            <person name="Robert V."/>
            <person name="Roehrig J."/>
            <person name="Ruller R."/>
            <person name="Salamov A."/>
            <person name="Salih N.S."/>
            <person name="Samson R.A."/>
            <person name="Sandor E."/>
            <person name="Sanguinetti M."/>
            <person name="Schuetze T."/>
            <person name="Sepcic K."/>
            <person name="Shelest E."/>
            <person name="Sherlock G."/>
            <person name="Sophianopoulou V."/>
            <person name="Squina F.M."/>
            <person name="Sun H."/>
            <person name="Susca A."/>
            <person name="Todd R.B."/>
            <person name="Tsang A."/>
            <person name="Unkles S.E."/>
            <person name="van de Wiele N."/>
            <person name="van Rossen-Uffink D."/>
            <person name="Oliveira J.V."/>
            <person name="Vesth T.C."/>
            <person name="Visser J."/>
            <person name="Yu J.-H."/>
            <person name="Zhou M."/>
            <person name="Andersen M.R."/>
            <person name="Archer D.B."/>
            <person name="Baker S.E."/>
            <person name="Benoit I."/>
            <person name="Brakhage A.A."/>
            <person name="Braus G.H."/>
            <person name="Fischer R."/>
            <person name="Frisvad J.C."/>
            <person name="Goldman G.H."/>
            <person name="Houbraken J."/>
            <person name="Oakley B."/>
            <person name="Pocsi I."/>
            <person name="Scazzocchio C."/>
            <person name="Seiboth B."/>
            <person name="vanKuyk P.A."/>
            <person name="Wortman J."/>
            <person name="Dyer P.S."/>
            <person name="Grigoriev I.V."/>
        </authorList>
    </citation>
    <scope>NUCLEOTIDE SEQUENCE [LARGE SCALE GENOMIC DNA]</scope>
    <source>
        <strain evidence="3">CBS 593.65</strain>
    </source>
</reference>
<protein>
    <recommendedName>
        <fullName evidence="4">TLC domain-containing protein</fullName>
    </recommendedName>
</protein>
<keyword evidence="1" id="KW-0812">Transmembrane</keyword>
<evidence type="ECO:0000313" key="2">
    <source>
        <dbReference type="EMBL" id="OJJ59482.1"/>
    </source>
</evidence>
<keyword evidence="1" id="KW-1133">Transmembrane helix</keyword>
<name>A0A1L9TJ93_9EURO</name>
<dbReference type="RefSeq" id="XP_040703288.1">
    <property type="nucleotide sequence ID" value="XM_040846744.1"/>
</dbReference>
<feature type="transmembrane region" description="Helical" evidence="1">
    <location>
        <begin position="124"/>
        <end position="146"/>
    </location>
</feature>